<feature type="region of interest" description="Disordered" evidence="1">
    <location>
        <begin position="19"/>
        <end position="50"/>
    </location>
</feature>
<reference evidence="3" key="1">
    <citation type="journal article" date="2019" name="Int. J. Syst. Evol. Microbiol.">
        <title>The Global Catalogue of Microorganisms (GCM) 10K type strain sequencing project: providing services to taxonomists for standard genome sequencing and annotation.</title>
        <authorList>
            <consortium name="The Broad Institute Genomics Platform"/>
            <consortium name="The Broad Institute Genome Sequencing Center for Infectious Disease"/>
            <person name="Wu L."/>
            <person name="Ma J."/>
        </authorList>
    </citation>
    <scope>NUCLEOTIDE SEQUENCE [LARGE SCALE GENOMIC DNA]</scope>
    <source>
        <strain evidence="3">KCTC 42964</strain>
    </source>
</reference>
<proteinExistence type="predicted"/>
<comment type="caution">
    <text evidence="2">The sequence shown here is derived from an EMBL/GenBank/DDBJ whole genome shotgun (WGS) entry which is preliminary data.</text>
</comment>
<feature type="compositionally biased region" description="Basic and acidic residues" evidence="1">
    <location>
        <begin position="19"/>
        <end position="29"/>
    </location>
</feature>
<protein>
    <submittedName>
        <fullName evidence="2">Uncharacterized protein</fullName>
    </submittedName>
</protein>
<name>A0ABV7L8M2_9PROT</name>
<organism evidence="2 3">
    <name type="scientific">Marinibaculum pumilum</name>
    <dbReference type="NCBI Taxonomy" id="1766165"/>
    <lineage>
        <taxon>Bacteria</taxon>
        <taxon>Pseudomonadati</taxon>
        <taxon>Pseudomonadota</taxon>
        <taxon>Alphaproteobacteria</taxon>
        <taxon>Rhodospirillales</taxon>
        <taxon>Rhodospirillaceae</taxon>
        <taxon>Marinibaculum</taxon>
    </lineage>
</organism>
<dbReference type="EMBL" id="JBHRTR010000048">
    <property type="protein sequence ID" value="MFC3230612.1"/>
    <property type="molecule type" value="Genomic_DNA"/>
</dbReference>
<gene>
    <name evidence="2" type="ORF">ACFOGJ_25415</name>
</gene>
<keyword evidence="3" id="KW-1185">Reference proteome</keyword>
<dbReference type="RefSeq" id="WP_379905942.1">
    <property type="nucleotide sequence ID" value="NZ_JBHRTR010000048.1"/>
</dbReference>
<sequence length="113" mass="12403">MFNRITHDKIEEVVRLAERAQAVPHRDAAARTSPRGGSSNPPLRPQPAEDWAEALPRFLHDLPVAAVQELVGLYRDAAGRGQTPAPEPGTDPVDYLLGRPDLAKVLRSGYMSR</sequence>
<evidence type="ECO:0000313" key="3">
    <source>
        <dbReference type="Proteomes" id="UP001595528"/>
    </source>
</evidence>
<evidence type="ECO:0000313" key="2">
    <source>
        <dbReference type="EMBL" id="MFC3230612.1"/>
    </source>
</evidence>
<accession>A0ABV7L8M2</accession>
<dbReference type="Proteomes" id="UP001595528">
    <property type="component" value="Unassembled WGS sequence"/>
</dbReference>
<evidence type="ECO:0000256" key="1">
    <source>
        <dbReference type="SAM" id="MobiDB-lite"/>
    </source>
</evidence>